<dbReference type="GO" id="GO:0019748">
    <property type="term" value="P:secondary metabolic process"/>
    <property type="evidence" value="ECO:0007669"/>
    <property type="project" value="TreeGrafter"/>
</dbReference>
<dbReference type="GO" id="GO:0005829">
    <property type="term" value="C:cytosol"/>
    <property type="evidence" value="ECO:0007669"/>
    <property type="project" value="TreeGrafter"/>
</dbReference>
<protein>
    <recommendedName>
        <fullName evidence="4">Amidohydrolase-related domain-containing protein</fullName>
    </recommendedName>
</protein>
<evidence type="ECO:0000256" key="3">
    <source>
        <dbReference type="RuleBase" id="RU366045"/>
    </source>
</evidence>
<dbReference type="InterPro" id="IPR032465">
    <property type="entry name" value="ACMSD"/>
</dbReference>
<feature type="domain" description="Amidohydrolase-related" evidence="4">
    <location>
        <begin position="98"/>
        <end position="356"/>
    </location>
</feature>
<keyword evidence="6" id="KW-1185">Reference proteome</keyword>
<dbReference type="PANTHER" id="PTHR21240">
    <property type="entry name" value="2-AMINO-3-CARBOXYLMUCONATE-6-SEMIALDEHYDE DECARBOXYLASE"/>
    <property type="match status" value="1"/>
</dbReference>
<keyword evidence="1 3" id="KW-0210">Decarboxylase</keyword>
<dbReference type="Gene3D" id="3.20.20.140">
    <property type="entry name" value="Metal-dependent hydrolases"/>
    <property type="match status" value="1"/>
</dbReference>
<dbReference type="GO" id="GO:0016787">
    <property type="term" value="F:hydrolase activity"/>
    <property type="evidence" value="ECO:0007669"/>
    <property type="project" value="InterPro"/>
</dbReference>
<dbReference type="EMBL" id="KN847342">
    <property type="protein sequence ID" value="KIW38112.1"/>
    <property type="molecule type" value="Genomic_DNA"/>
</dbReference>
<dbReference type="HOGENOM" id="CLU_039329_5_1_1"/>
<accession>A0A0D2BL74</accession>
<dbReference type="InterPro" id="IPR006680">
    <property type="entry name" value="Amidohydro-rel"/>
</dbReference>
<dbReference type="OrthoDB" id="432010at2759"/>
<dbReference type="Pfam" id="PF04909">
    <property type="entry name" value="Amidohydro_2"/>
    <property type="match status" value="1"/>
</dbReference>
<dbReference type="VEuPathDB" id="FungiDB:PV06_10073"/>
<name>A0A0D2BL74_9EURO</name>
<organism evidence="5 6">
    <name type="scientific">Exophiala oligosperma</name>
    <dbReference type="NCBI Taxonomy" id="215243"/>
    <lineage>
        <taxon>Eukaryota</taxon>
        <taxon>Fungi</taxon>
        <taxon>Dikarya</taxon>
        <taxon>Ascomycota</taxon>
        <taxon>Pezizomycotina</taxon>
        <taxon>Eurotiomycetes</taxon>
        <taxon>Chaetothyriomycetidae</taxon>
        <taxon>Chaetothyriales</taxon>
        <taxon>Herpotrichiellaceae</taxon>
        <taxon>Exophiala</taxon>
    </lineage>
</organism>
<evidence type="ECO:0000256" key="1">
    <source>
        <dbReference type="ARBA" id="ARBA00022793"/>
    </source>
</evidence>
<dbReference type="SUPFAM" id="SSF51556">
    <property type="entry name" value="Metallo-dependent hydrolases"/>
    <property type="match status" value="1"/>
</dbReference>
<evidence type="ECO:0000259" key="4">
    <source>
        <dbReference type="Pfam" id="PF04909"/>
    </source>
</evidence>
<dbReference type="Proteomes" id="UP000053342">
    <property type="component" value="Unassembled WGS sequence"/>
</dbReference>
<evidence type="ECO:0000256" key="2">
    <source>
        <dbReference type="ARBA" id="ARBA00023239"/>
    </source>
</evidence>
<sequence length="362" mass="41644">MPRFLVALPMLRFQNHLLRRSTHWRRTMSFPYPTITVEEHWLSPAVTEFYAAKKAPDPHDEKGLIGTIIPSLRDFRDQRFKSMNDHGVTVQVVSHAPNTIALDAATCIKVNDELAALIKERPTRFAGFATLPMAEPEAASAELRRCVQDLGFVGTLVDSNCEGRFYDDEFFWPVFKAAEELDVPFYLHPSANEHTKPLLYDGNYPSTVAETLSQYGWGWHNETAIHFLRLYAAGVFDRFPKLQLMLGHLGEMVPFMLDRVDRISSHWPQLGVKLKRSLRQIWDENVWVSTSGMFYLPQMELVLKQCKPERIIYSVDYPFGHNDVGLDFLKMLKSKKVVTDEVLEGIAYKNAERLLKIKARVE</sequence>
<reference evidence="5 6" key="1">
    <citation type="submission" date="2015-01" db="EMBL/GenBank/DDBJ databases">
        <title>The Genome Sequence of Exophiala oligosperma CBS72588.</title>
        <authorList>
            <consortium name="The Broad Institute Genomics Platform"/>
            <person name="Cuomo C."/>
            <person name="de Hoog S."/>
            <person name="Gorbushina A."/>
            <person name="Stielow B."/>
            <person name="Teixiera M."/>
            <person name="Abouelleil A."/>
            <person name="Chapman S.B."/>
            <person name="Priest M."/>
            <person name="Young S.K."/>
            <person name="Wortman J."/>
            <person name="Nusbaum C."/>
            <person name="Birren B."/>
        </authorList>
    </citation>
    <scope>NUCLEOTIDE SEQUENCE [LARGE SCALE GENOMIC DNA]</scope>
    <source>
        <strain evidence="5 6">CBS 72588</strain>
    </source>
</reference>
<dbReference type="RefSeq" id="XP_016258328.1">
    <property type="nucleotide sequence ID" value="XM_016411574.1"/>
</dbReference>
<dbReference type="STRING" id="215243.A0A0D2BL74"/>
<dbReference type="GO" id="GO:0016831">
    <property type="term" value="F:carboxy-lyase activity"/>
    <property type="evidence" value="ECO:0007669"/>
    <property type="project" value="UniProtKB-KW"/>
</dbReference>
<evidence type="ECO:0000313" key="6">
    <source>
        <dbReference type="Proteomes" id="UP000053342"/>
    </source>
</evidence>
<dbReference type="PANTHER" id="PTHR21240:SF30">
    <property type="entry name" value="AMIDOHYDROLASE-RELATED DOMAIN-CONTAINING PROTEIN-RELATED"/>
    <property type="match status" value="1"/>
</dbReference>
<dbReference type="InterPro" id="IPR032466">
    <property type="entry name" value="Metal_Hydrolase"/>
</dbReference>
<comment type="similarity">
    <text evidence="3">Belongs to the metallo-dependent hydrolases superfamily.</text>
</comment>
<evidence type="ECO:0000313" key="5">
    <source>
        <dbReference type="EMBL" id="KIW38112.1"/>
    </source>
</evidence>
<dbReference type="GeneID" id="27362147"/>
<dbReference type="AlphaFoldDB" id="A0A0D2BL74"/>
<gene>
    <name evidence="5" type="ORF">PV06_10073</name>
</gene>
<keyword evidence="2 3" id="KW-0456">Lyase</keyword>
<proteinExistence type="inferred from homology"/>